<keyword evidence="2" id="KW-1003">Cell membrane</keyword>
<comment type="subcellular location">
    <subcellularLocation>
        <location evidence="1">Cell membrane</location>
        <topology evidence="1">Multi-pass membrane protein</topology>
    </subcellularLocation>
</comment>
<evidence type="ECO:0000256" key="10">
    <source>
        <dbReference type="SAM" id="Phobius"/>
    </source>
</evidence>
<dbReference type="CDD" id="cd15283">
    <property type="entry name" value="7tmC_V2R_pheromone"/>
    <property type="match status" value="1"/>
</dbReference>
<dbReference type="InterPro" id="IPR000068">
    <property type="entry name" value="GPCR_3_Ca_sens_rcpt-rel"/>
</dbReference>
<dbReference type="Pfam" id="PF07562">
    <property type="entry name" value="NCD3G"/>
    <property type="match status" value="1"/>
</dbReference>
<keyword evidence="6" id="KW-0297">G-protein coupled receptor</keyword>
<dbReference type="PANTHER" id="PTHR24061:SF588">
    <property type="entry name" value="VOMERONASAL TYPE-2 RECEPTOR 26"/>
    <property type="match status" value="1"/>
</dbReference>
<feature type="transmembrane region" description="Helical" evidence="10">
    <location>
        <begin position="233"/>
        <end position="255"/>
    </location>
</feature>
<feature type="transmembrane region" description="Helical" evidence="10">
    <location>
        <begin position="387"/>
        <end position="410"/>
    </location>
</feature>
<dbReference type="InterPro" id="IPR004073">
    <property type="entry name" value="GPCR_3_vmron_rcpt_2"/>
</dbReference>
<keyword evidence="5 10" id="KW-1133">Transmembrane helix</keyword>
<dbReference type="Gene3D" id="2.10.50.30">
    <property type="entry name" value="GPCR, family 3, nine cysteines domain"/>
    <property type="match status" value="1"/>
</dbReference>
<evidence type="ECO:0000256" key="5">
    <source>
        <dbReference type="ARBA" id="ARBA00022989"/>
    </source>
</evidence>
<dbReference type="InterPro" id="IPR017979">
    <property type="entry name" value="GPCR_3_CS"/>
</dbReference>
<feature type="domain" description="G-protein coupled receptors family 3 profile" evidence="11">
    <location>
        <begin position="161"/>
        <end position="419"/>
    </location>
</feature>
<reference evidence="12" key="1">
    <citation type="submission" date="2023-07" db="EMBL/GenBank/DDBJ databases">
        <authorList>
            <person name="Stuckert A."/>
        </authorList>
    </citation>
    <scope>NUCLEOTIDE SEQUENCE</scope>
</reference>
<dbReference type="PRINTS" id="PR00248">
    <property type="entry name" value="GPCRMGR"/>
</dbReference>
<dbReference type="PRINTS" id="PR01535">
    <property type="entry name" value="VOMERONASL2R"/>
</dbReference>
<evidence type="ECO:0000259" key="11">
    <source>
        <dbReference type="PROSITE" id="PS50259"/>
    </source>
</evidence>
<evidence type="ECO:0000256" key="7">
    <source>
        <dbReference type="ARBA" id="ARBA00023136"/>
    </source>
</evidence>
<evidence type="ECO:0000313" key="12">
    <source>
        <dbReference type="EMBL" id="CAJ0950451.1"/>
    </source>
</evidence>
<keyword evidence="7 10" id="KW-0472">Membrane</keyword>
<evidence type="ECO:0000256" key="9">
    <source>
        <dbReference type="ARBA" id="ARBA00023224"/>
    </source>
</evidence>
<keyword evidence="4" id="KW-0732">Signal</keyword>
<dbReference type="Proteomes" id="UP001176940">
    <property type="component" value="Unassembled WGS sequence"/>
</dbReference>
<evidence type="ECO:0000256" key="1">
    <source>
        <dbReference type="ARBA" id="ARBA00004651"/>
    </source>
</evidence>
<evidence type="ECO:0000256" key="6">
    <source>
        <dbReference type="ARBA" id="ARBA00023040"/>
    </source>
</evidence>
<comment type="caution">
    <text evidence="12">The sequence shown here is derived from an EMBL/GenBank/DDBJ whole genome shotgun (WGS) entry which is preliminary data.</text>
</comment>
<dbReference type="Pfam" id="PF00003">
    <property type="entry name" value="7tm_3"/>
    <property type="match status" value="1"/>
</dbReference>
<dbReference type="InterPro" id="IPR000337">
    <property type="entry name" value="GPCR_3"/>
</dbReference>
<dbReference type="SUPFAM" id="SSF57184">
    <property type="entry name" value="Growth factor receptor domain"/>
    <property type="match status" value="1"/>
</dbReference>
<feature type="transmembrane region" description="Helical" evidence="10">
    <location>
        <begin position="322"/>
        <end position="343"/>
    </location>
</feature>
<evidence type="ECO:0000256" key="8">
    <source>
        <dbReference type="ARBA" id="ARBA00023180"/>
    </source>
</evidence>
<evidence type="ECO:0000256" key="3">
    <source>
        <dbReference type="ARBA" id="ARBA00022692"/>
    </source>
</evidence>
<evidence type="ECO:0000256" key="2">
    <source>
        <dbReference type="ARBA" id="ARBA00022475"/>
    </source>
</evidence>
<accession>A0ABN9LUU2</accession>
<dbReference type="PANTHER" id="PTHR24061">
    <property type="entry name" value="CALCIUM-SENSING RECEPTOR-RELATED"/>
    <property type="match status" value="1"/>
</dbReference>
<organism evidence="12 13">
    <name type="scientific">Ranitomeya imitator</name>
    <name type="common">mimic poison frog</name>
    <dbReference type="NCBI Taxonomy" id="111125"/>
    <lineage>
        <taxon>Eukaryota</taxon>
        <taxon>Metazoa</taxon>
        <taxon>Chordata</taxon>
        <taxon>Craniata</taxon>
        <taxon>Vertebrata</taxon>
        <taxon>Euteleostomi</taxon>
        <taxon>Amphibia</taxon>
        <taxon>Batrachia</taxon>
        <taxon>Anura</taxon>
        <taxon>Neobatrachia</taxon>
        <taxon>Hyloidea</taxon>
        <taxon>Dendrobatidae</taxon>
        <taxon>Dendrobatinae</taxon>
        <taxon>Ranitomeya</taxon>
    </lineage>
</organism>
<keyword evidence="6" id="KW-0675">Receptor</keyword>
<keyword evidence="8" id="KW-0325">Glycoprotein</keyword>
<protein>
    <recommendedName>
        <fullName evidence="11">G-protein coupled receptors family 3 profile domain-containing protein</fullName>
    </recommendedName>
</protein>
<dbReference type="PROSITE" id="PS50259">
    <property type="entry name" value="G_PROTEIN_RECEP_F3_4"/>
    <property type="match status" value="1"/>
</dbReference>
<evidence type="ECO:0000313" key="13">
    <source>
        <dbReference type="Proteomes" id="UP001176940"/>
    </source>
</evidence>
<proteinExistence type="predicted"/>
<keyword evidence="9" id="KW-0807">Transducer</keyword>
<sequence length="432" mass="49136">MRFNKDDPRIFLSKIIHFRDPMGDEVYFNEKGEMATNYLIRNFAVLNYANDNSYAFINFGKFITSSTEEKQLNISQTRLFWKHGKIPVSKCSKDCPPGFRRVMKRGIHKCCFDCAKCSKGEISNDTDSLTCQRCSEDLWPNDMNKCVPKLIEFLSYTDDTTVLAVSIISILLFVKSTLILIIFILFRDTPIVRANNHTLSLILLVSIMLSFLCVFLFLDRPTHVTCMLRQTSFGIIFSVAISSILAKTIMVYMAFKATKPGSSWRRLIGVRITNCVVFFCSFIQVLLSIIWLSTSPPFPEMNTHLYQDKIIFQCNEGSMLAFSIHLGYMGLLAAISFVIAFLARNLPDSFNEAKNITFSMLVVCSVWVAFIPSYMSVTGKNTVLVEIFSIISSCVGILGCIFYPKCYIIVLKSELNTKSNLARHVHDKRKVK</sequence>
<feature type="transmembrane region" description="Helical" evidence="10">
    <location>
        <begin position="198"/>
        <end position="218"/>
    </location>
</feature>
<dbReference type="InterPro" id="IPR038550">
    <property type="entry name" value="GPCR_3_9-Cys_sf"/>
</dbReference>
<keyword evidence="13" id="KW-1185">Reference proteome</keyword>
<dbReference type="EMBL" id="CAUEEQ010031701">
    <property type="protein sequence ID" value="CAJ0950451.1"/>
    <property type="molecule type" value="Genomic_DNA"/>
</dbReference>
<feature type="transmembrane region" description="Helical" evidence="10">
    <location>
        <begin position="355"/>
        <end position="375"/>
    </location>
</feature>
<keyword evidence="3 10" id="KW-0812">Transmembrane</keyword>
<dbReference type="InterPro" id="IPR011500">
    <property type="entry name" value="GPCR_3_9-Cys_dom"/>
</dbReference>
<gene>
    <name evidence="12" type="ORF">RIMI_LOCUS13027390</name>
</gene>
<dbReference type="PROSITE" id="PS00981">
    <property type="entry name" value="G_PROTEIN_RECEP_F3_3"/>
    <property type="match status" value="1"/>
</dbReference>
<dbReference type="InterPro" id="IPR009030">
    <property type="entry name" value="Growth_fac_rcpt_cys_sf"/>
</dbReference>
<evidence type="ECO:0000256" key="4">
    <source>
        <dbReference type="ARBA" id="ARBA00022729"/>
    </source>
</evidence>
<dbReference type="InterPro" id="IPR017978">
    <property type="entry name" value="GPCR_3_C"/>
</dbReference>
<name>A0ABN9LUU2_9NEOB</name>
<feature type="transmembrane region" description="Helical" evidence="10">
    <location>
        <begin position="267"/>
        <end position="292"/>
    </location>
</feature>
<feature type="transmembrane region" description="Helical" evidence="10">
    <location>
        <begin position="162"/>
        <end position="186"/>
    </location>
</feature>